<dbReference type="AlphaFoldDB" id="A0A5C5XQU5"/>
<feature type="transmembrane region" description="Helical" evidence="1">
    <location>
        <begin position="27"/>
        <end position="48"/>
    </location>
</feature>
<keyword evidence="1" id="KW-1133">Transmembrane helix</keyword>
<name>A0A5C5XQU5_9PLAN</name>
<proteinExistence type="predicted"/>
<protein>
    <submittedName>
        <fullName evidence="2">Uncharacterized protein</fullName>
    </submittedName>
</protein>
<dbReference type="EMBL" id="SJPG01000001">
    <property type="protein sequence ID" value="TWT64102.1"/>
    <property type="molecule type" value="Genomic_DNA"/>
</dbReference>
<dbReference type="Proteomes" id="UP000316095">
    <property type="component" value="Unassembled WGS sequence"/>
</dbReference>
<evidence type="ECO:0000313" key="3">
    <source>
        <dbReference type="Proteomes" id="UP000316095"/>
    </source>
</evidence>
<evidence type="ECO:0000313" key="2">
    <source>
        <dbReference type="EMBL" id="TWT64102.1"/>
    </source>
</evidence>
<keyword evidence="1" id="KW-0472">Membrane</keyword>
<accession>A0A5C5XQU5</accession>
<organism evidence="2 3">
    <name type="scientific">Rubinisphaera italica</name>
    <dbReference type="NCBI Taxonomy" id="2527969"/>
    <lineage>
        <taxon>Bacteria</taxon>
        <taxon>Pseudomonadati</taxon>
        <taxon>Planctomycetota</taxon>
        <taxon>Planctomycetia</taxon>
        <taxon>Planctomycetales</taxon>
        <taxon>Planctomycetaceae</taxon>
        <taxon>Rubinisphaera</taxon>
    </lineage>
</organism>
<comment type="caution">
    <text evidence="2">The sequence shown here is derived from an EMBL/GenBank/DDBJ whole genome shotgun (WGS) entry which is preliminary data.</text>
</comment>
<evidence type="ECO:0000256" key="1">
    <source>
        <dbReference type="SAM" id="Phobius"/>
    </source>
</evidence>
<gene>
    <name evidence="2" type="ORF">Pan54_48630</name>
</gene>
<sequence>MNSNMTTKQSADRQPEVYRPKGLWPKVGFAVLNIWIIVHLLAIIAAPVSVSPSSSVERGLWRTLAPYVQVLYQNNGFHFFAPNPEGSNSIRYVLEYENGELERGKFPNKQISPRLLYHRYFMLSENLGQMNGELREIMIRDFARQLCRDAGAERITLLLEWHELALRERIMAGGSLYDEDLYEVTPLGTFTWDELSKSSKENVATTSAK</sequence>
<keyword evidence="1" id="KW-0812">Transmembrane</keyword>
<keyword evidence="3" id="KW-1185">Reference proteome</keyword>
<reference evidence="2 3" key="1">
    <citation type="submission" date="2019-02" db="EMBL/GenBank/DDBJ databases">
        <title>Deep-cultivation of Planctomycetes and their phenomic and genomic characterization uncovers novel biology.</title>
        <authorList>
            <person name="Wiegand S."/>
            <person name="Jogler M."/>
            <person name="Boedeker C."/>
            <person name="Pinto D."/>
            <person name="Vollmers J."/>
            <person name="Rivas-Marin E."/>
            <person name="Kohn T."/>
            <person name="Peeters S.H."/>
            <person name="Heuer A."/>
            <person name="Rast P."/>
            <person name="Oberbeckmann S."/>
            <person name="Bunk B."/>
            <person name="Jeske O."/>
            <person name="Meyerdierks A."/>
            <person name="Storesund J.E."/>
            <person name="Kallscheuer N."/>
            <person name="Luecker S."/>
            <person name="Lage O.M."/>
            <person name="Pohl T."/>
            <person name="Merkel B.J."/>
            <person name="Hornburger P."/>
            <person name="Mueller R.-W."/>
            <person name="Bruemmer F."/>
            <person name="Labrenz M."/>
            <person name="Spormann A.M."/>
            <person name="Op Den Camp H."/>
            <person name="Overmann J."/>
            <person name="Amann R."/>
            <person name="Jetten M.S.M."/>
            <person name="Mascher T."/>
            <person name="Medema M.H."/>
            <person name="Devos D.P."/>
            <person name="Kaster A.-K."/>
            <person name="Ovreas L."/>
            <person name="Rohde M."/>
            <person name="Galperin M.Y."/>
            <person name="Jogler C."/>
        </authorList>
    </citation>
    <scope>NUCLEOTIDE SEQUENCE [LARGE SCALE GENOMIC DNA]</scope>
    <source>
        <strain evidence="2 3">Pan54</strain>
    </source>
</reference>